<dbReference type="InterPro" id="IPR000536">
    <property type="entry name" value="Nucl_hrmn_rcpt_lig-bd"/>
</dbReference>
<evidence type="ECO:0000256" key="7">
    <source>
        <dbReference type="ARBA" id="ARBA00023125"/>
    </source>
</evidence>
<evidence type="ECO:0000259" key="13">
    <source>
        <dbReference type="PROSITE" id="PS51030"/>
    </source>
</evidence>
<dbReference type="InterPro" id="IPR049636">
    <property type="entry name" value="HNF4-like_DBD"/>
</dbReference>
<keyword evidence="8 11" id="KW-0804">Transcription</keyword>
<dbReference type="PANTHER" id="PTHR46011">
    <property type="entry name" value="NUCLEAR HORMONE RECEPTOR FAMILY MEMBER NHR-86-RELATED"/>
    <property type="match status" value="1"/>
</dbReference>
<dbReference type="STRING" id="53326.A0A016S890"/>
<evidence type="ECO:0000256" key="5">
    <source>
        <dbReference type="ARBA" id="ARBA00022833"/>
    </source>
</evidence>
<dbReference type="Gene3D" id="1.10.565.10">
    <property type="entry name" value="Retinoid X Receptor"/>
    <property type="match status" value="1"/>
</dbReference>
<dbReference type="InterPro" id="IPR035500">
    <property type="entry name" value="NHR-like_dom_sf"/>
</dbReference>
<keyword evidence="6 11" id="KW-0805">Transcription regulation</keyword>
<evidence type="ECO:0000313" key="14">
    <source>
        <dbReference type="EMBL" id="EYB86671.1"/>
    </source>
</evidence>
<keyword evidence="7 11" id="KW-0238">DNA-binding</keyword>
<keyword evidence="15" id="KW-1185">Reference proteome</keyword>
<dbReference type="PRINTS" id="PR00047">
    <property type="entry name" value="STROIDFINGER"/>
</dbReference>
<dbReference type="SMART" id="SM00399">
    <property type="entry name" value="ZnF_C4"/>
    <property type="match status" value="1"/>
</dbReference>
<dbReference type="OrthoDB" id="5840137at2759"/>
<dbReference type="PROSITE" id="PS51030">
    <property type="entry name" value="NUCLEAR_REC_DBD_2"/>
    <property type="match status" value="1"/>
</dbReference>
<keyword evidence="9 11" id="KW-0675">Receptor</keyword>
<dbReference type="SMART" id="SM00430">
    <property type="entry name" value="HOLI"/>
    <property type="match status" value="1"/>
</dbReference>
<keyword evidence="4 11" id="KW-0863">Zinc-finger</keyword>
<sequence>MSVRICTFPLEMFQVLKCEMEPEINHNHELGNQSAVRILSCEGTDAITVSPSGMERQASLNYAHVPISTSVTFPQFNISLTVPLPQFHTPQELAFQDISFHPRLAVETTEGTSFRQRDTVVRSSPAACSQPLKNRFDKSEQSEMELDYEAEDSEVEASQAVGAKRYCKGAQENARLPKTNKCTAELKRRHTGDSVTPSASTASKEVKPERKNPPCAVCGDPSTGIHFGADSCAACSAFFRRTVAVNRDFECTGDNFNDCASVKGSSSCKKCRFERCLSAGMDVYSVQCNRDSIGHYSRRAKMKQCKNEMSDSYCILNDLIMNFNSLDYRRQLLYCTECPVEEIFGMKEPPIREMKSVSECLYQMTHLEPRLAADFVRSLKFLNDAELPVKEMISLYKNFEVTRQAVEEPFLTYKYGLLDRNCWMMLNRSYIDIANTQKYFEDGTMDGMMLNRRTAENLFVPSMQDAMACVSRRMRTHEITKTEMIALYGIALYDAGVNGLSNETREKMLAARGLITKSLLERYHRDEDPDVRLGTLYLDVYTYAKVHAITTAENMHLLNIFDIIASSKEFVVEKWTRTKTTTAGASTSNQKETS</sequence>
<dbReference type="GO" id="GO:0008270">
    <property type="term" value="F:zinc ion binding"/>
    <property type="evidence" value="ECO:0007669"/>
    <property type="project" value="UniProtKB-KW"/>
</dbReference>
<evidence type="ECO:0000256" key="12">
    <source>
        <dbReference type="SAM" id="MobiDB-lite"/>
    </source>
</evidence>
<dbReference type="AlphaFoldDB" id="A0A016S890"/>
<reference evidence="15" key="1">
    <citation type="journal article" date="2015" name="Nat. Genet.">
        <title>The genome and transcriptome of the zoonotic hookworm Ancylostoma ceylanicum identify infection-specific gene families.</title>
        <authorList>
            <person name="Schwarz E.M."/>
            <person name="Hu Y."/>
            <person name="Antoshechkin I."/>
            <person name="Miller M.M."/>
            <person name="Sternberg P.W."/>
            <person name="Aroian R.V."/>
        </authorList>
    </citation>
    <scope>NUCLEOTIDE SEQUENCE</scope>
    <source>
        <strain evidence="15">HY135</strain>
    </source>
</reference>
<dbReference type="InterPro" id="IPR001628">
    <property type="entry name" value="Znf_hrmn_rcpt"/>
</dbReference>
<dbReference type="Pfam" id="PF00104">
    <property type="entry name" value="Hormone_recep"/>
    <property type="match status" value="1"/>
</dbReference>
<protein>
    <recommendedName>
        <fullName evidence="13">Nuclear receptor domain-containing protein</fullName>
    </recommendedName>
</protein>
<dbReference type="Pfam" id="PF00105">
    <property type="entry name" value="zf-C4"/>
    <property type="match status" value="1"/>
</dbReference>
<name>A0A016S890_9BILA</name>
<evidence type="ECO:0000256" key="4">
    <source>
        <dbReference type="ARBA" id="ARBA00022771"/>
    </source>
</evidence>
<keyword evidence="5 11" id="KW-0862">Zinc</keyword>
<evidence type="ECO:0000313" key="15">
    <source>
        <dbReference type="Proteomes" id="UP000024635"/>
    </source>
</evidence>
<proteinExistence type="inferred from homology"/>
<evidence type="ECO:0000256" key="10">
    <source>
        <dbReference type="ARBA" id="ARBA00023242"/>
    </source>
</evidence>
<dbReference type="SUPFAM" id="SSF57716">
    <property type="entry name" value="Glucocorticoid receptor-like (DNA-binding domain)"/>
    <property type="match status" value="1"/>
</dbReference>
<dbReference type="PANTHER" id="PTHR46011:SF16">
    <property type="entry name" value="NUCLEAR HORMONE RECEPTOR FAMILY MEMBER NHR-66"/>
    <property type="match status" value="1"/>
</dbReference>
<dbReference type="Gene3D" id="3.30.50.10">
    <property type="entry name" value="Erythroid Transcription Factor GATA-1, subunit A"/>
    <property type="match status" value="1"/>
</dbReference>
<evidence type="ECO:0000256" key="1">
    <source>
        <dbReference type="ARBA" id="ARBA00004123"/>
    </source>
</evidence>
<feature type="domain" description="Nuclear receptor" evidence="13">
    <location>
        <begin position="212"/>
        <end position="288"/>
    </location>
</feature>
<dbReference type="InterPro" id="IPR013088">
    <property type="entry name" value="Znf_NHR/GATA"/>
</dbReference>
<evidence type="ECO:0000256" key="3">
    <source>
        <dbReference type="ARBA" id="ARBA00022723"/>
    </source>
</evidence>
<dbReference type="GO" id="GO:0000978">
    <property type="term" value="F:RNA polymerase II cis-regulatory region sequence-specific DNA binding"/>
    <property type="evidence" value="ECO:0007669"/>
    <property type="project" value="InterPro"/>
</dbReference>
<dbReference type="CDD" id="cd06960">
    <property type="entry name" value="NR_DBD_HNF4A"/>
    <property type="match status" value="1"/>
</dbReference>
<dbReference type="SUPFAM" id="SSF48508">
    <property type="entry name" value="Nuclear receptor ligand-binding domain"/>
    <property type="match status" value="1"/>
</dbReference>
<dbReference type="EMBL" id="JARK01001611">
    <property type="protein sequence ID" value="EYB86671.1"/>
    <property type="molecule type" value="Genomic_DNA"/>
</dbReference>
<dbReference type="GO" id="GO:0005634">
    <property type="term" value="C:nucleus"/>
    <property type="evidence" value="ECO:0007669"/>
    <property type="project" value="UniProtKB-SubCell"/>
</dbReference>
<organism evidence="14 15">
    <name type="scientific">Ancylostoma ceylanicum</name>
    <dbReference type="NCBI Taxonomy" id="53326"/>
    <lineage>
        <taxon>Eukaryota</taxon>
        <taxon>Metazoa</taxon>
        <taxon>Ecdysozoa</taxon>
        <taxon>Nematoda</taxon>
        <taxon>Chromadorea</taxon>
        <taxon>Rhabditida</taxon>
        <taxon>Rhabditina</taxon>
        <taxon>Rhabditomorpha</taxon>
        <taxon>Strongyloidea</taxon>
        <taxon>Ancylostomatidae</taxon>
        <taxon>Ancylostomatinae</taxon>
        <taxon>Ancylostoma</taxon>
    </lineage>
</organism>
<comment type="caution">
    <text evidence="14">The sequence shown here is derived from an EMBL/GenBank/DDBJ whole genome shotgun (WGS) entry which is preliminary data.</text>
</comment>
<gene>
    <name evidence="14" type="primary">Acey_s0275.g1062</name>
    <name evidence="14" type="synonym">Acey-nhr-66</name>
    <name evidence="14" type="ORF">Y032_0275g1062</name>
</gene>
<comment type="similarity">
    <text evidence="2 11">Belongs to the nuclear hormone receptor family.</text>
</comment>
<accession>A0A016S890</accession>
<keyword evidence="10 11" id="KW-0539">Nucleus</keyword>
<feature type="compositionally biased region" description="Polar residues" evidence="12">
    <location>
        <begin position="193"/>
        <end position="203"/>
    </location>
</feature>
<evidence type="ECO:0000256" key="8">
    <source>
        <dbReference type="ARBA" id="ARBA00023163"/>
    </source>
</evidence>
<evidence type="ECO:0000256" key="2">
    <source>
        <dbReference type="ARBA" id="ARBA00005993"/>
    </source>
</evidence>
<dbReference type="GO" id="GO:0003700">
    <property type="term" value="F:DNA-binding transcription factor activity"/>
    <property type="evidence" value="ECO:0007669"/>
    <property type="project" value="InterPro"/>
</dbReference>
<evidence type="ECO:0000256" key="9">
    <source>
        <dbReference type="ARBA" id="ARBA00023170"/>
    </source>
</evidence>
<dbReference type="Proteomes" id="UP000024635">
    <property type="component" value="Unassembled WGS sequence"/>
</dbReference>
<comment type="subcellular location">
    <subcellularLocation>
        <location evidence="1 11">Nucleus</location>
    </subcellularLocation>
</comment>
<dbReference type="PROSITE" id="PS00031">
    <property type="entry name" value="NUCLEAR_REC_DBD_1"/>
    <property type="match status" value="1"/>
</dbReference>
<keyword evidence="3 11" id="KW-0479">Metal-binding</keyword>
<feature type="region of interest" description="Disordered" evidence="12">
    <location>
        <begin position="186"/>
        <end position="211"/>
    </location>
</feature>
<evidence type="ECO:0000256" key="6">
    <source>
        <dbReference type="ARBA" id="ARBA00023015"/>
    </source>
</evidence>
<evidence type="ECO:0000256" key="11">
    <source>
        <dbReference type="RuleBase" id="RU004334"/>
    </source>
</evidence>